<feature type="region of interest" description="Disordered" evidence="1">
    <location>
        <begin position="1"/>
        <end position="24"/>
    </location>
</feature>
<organism evidence="2 3">
    <name type="scientific">Trichodelitschia bisporula</name>
    <dbReference type="NCBI Taxonomy" id="703511"/>
    <lineage>
        <taxon>Eukaryota</taxon>
        <taxon>Fungi</taxon>
        <taxon>Dikarya</taxon>
        <taxon>Ascomycota</taxon>
        <taxon>Pezizomycotina</taxon>
        <taxon>Dothideomycetes</taxon>
        <taxon>Dothideomycetes incertae sedis</taxon>
        <taxon>Phaeotrichales</taxon>
        <taxon>Phaeotrichaceae</taxon>
        <taxon>Trichodelitschia</taxon>
    </lineage>
</organism>
<dbReference type="EMBL" id="ML996700">
    <property type="protein sequence ID" value="KAF2398326.1"/>
    <property type="molecule type" value="Genomic_DNA"/>
</dbReference>
<keyword evidence="3" id="KW-1185">Reference proteome</keyword>
<reference evidence="2" key="1">
    <citation type="journal article" date="2020" name="Stud. Mycol.">
        <title>101 Dothideomycetes genomes: a test case for predicting lifestyles and emergence of pathogens.</title>
        <authorList>
            <person name="Haridas S."/>
            <person name="Albert R."/>
            <person name="Binder M."/>
            <person name="Bloem J."/>
            <person name="Labutti K."/>
            <person name="Salamov A."/>
            <person name="Andreopoulos B."/>
            <person name="Baker S."/>
            <person name="Barry K."/>
            <person name="Bills G."/>
            <person name="Bluhm B."/>
            <person name="Cannon C."/>
            <person name="Castanera R."/>
            <person name="Culley D."/>
            <person name="Daum C."/>
            <person name="Ezra D."/>
            <person name="Gonzalez J."/>
            <person name="Henrissat B."/>
            <person name="Kuo A."/>
            <person name="Liang C."/>
            <person name="Lipzen A."/>
            <person name="Lutzoni F."/>
            <person name="Magnuson J."/>
            <person name="Mondo S."/>
            <person name="Nolan M."/>
            <person name="Ohm R."/>
            <person name="Pangilinan J."/>
            <person name="Park H.-J."/>
            <person name="Ramirez L."/>
            <person name="Alfaro M."/>
            <person name="Sun H."/>
            <person name="Tritt A."/>
            <person name="Yoshinaga Y."/>
            <person name="Zwiers L.-H."/>
            <person name="Turgeon B."/>
            <person name="Goodwin S."/>
            <person name="Spatafora J."/>
            <person name="Crous P."/>
            <person name="Grigoriev I."/>
        </authorList>
    </citation>
    <scope>NUCLEOTIDE SEQUENCE</scope>
    <source>
        <strain evidence="2">CBS 262.69</strain>
    </source>
</reference>
<evidence type="ECO:0000256" key="1">
    <source>
        <dbReference type="SAM" id="MobiDB-lite"/>
    </source>
</evidence>
<gene>
    <name evidence="2" type="ORF">EJ06DRAFT_451268</name>
</gene>
<feature type="non-terminal residue" evidence="2">
    <location>
        <position position="74"/>
    </location>
</feature>
<sequence>QFDVFLSQKPATTSATSWPSGNLRDQHLGRMKVETRPGAAICVDEHPAPHAPFLCQEGIFAGELAPVDQVNIYW</sequence>
<evidence type="ECO:0000313" key="3">
    <source>
        <dbReference type="Proteomes" id="UP000799640"/>
    </source>
</evidence>
<dbReference type="Proteomes" id="UP000799640">
    <property type="component" value="Unassembled WGS sequence"/>
</dbReference>
<name>A0A6G1HR28_9PEZI</name>
<feature type="non-terminal residue" evidence="2">
    <location>
        <position position="1"/>
    </location>
</feature>
<proteinExistence type="predicted"/>
<dbReference type="AlphaFoldDB" id="A0A6G1HR28"/>
<evidence type="ECO:0000313" key="2">
    <source>
        <dbReference type="EMBL" id="KAF2398326.1"/>
    </source>
</evidence>
<dbReference type="OrthoDB" id="5356630at2759"/>
<protein>
    <submittedName>
        <fullName evidence="2">Uncharacterized protein</fullName>
    </submittedName>
</protein>
<feature type="compositionally biased region" description="Polar residues" evidence="1">
    <location>
        <begin position="9"/>
        <end position="20"/>
    </location>
</feature>
<accession>A0A6G1HR28</accession>